<protein>
    <submittedName>
        <fullName evidence="2">Uncharacterized protein</fullName>
    </submittedName>
</protein>
<proteinExistence type="predicted"/>
<feature type="non-terminal residue" evidence="2">
    <location>
        <position position="1"/>
    </location>
</feature>
<dbReference type="OrthoDB" id="6235955at2759"/>
<sequence>ARGTRRPPLPRPHSARLQSSRALGPKLAGDSAGDSPLRATDNRCQAEPIRATGTTAQQQATKVHLPVSHAAAMGNDYSRIQRRAFPQSAFVVAFRQPDHLLVLNAEPALLQQLRQAVSANWRGGVRSEKKYPLGVELRLDKEPFDSEVHPADRLVPIYRLVTALLKLLLDRGCTLLASGAVVRGVERSAWLLRKASDLCPARDVELLTVAMEDWGKLLLINSPAALSTALMAKLKEVWPKGVELVSEEPTYFAMELGEQPWDSYKSASERSPLIVLEVTRLLLAHGYSFLAATHARGSMDCLTFVKSTFPASDCQDEQPAVDDGLFVLSLNQRDQLRLYAAPQEVRECVEKFAATSWESGVLRSEASAGDLLQSVQLKSSPWFVPDWDKDAAFCAREFIQELLRELRSKGWQIAVKADIYRSAYDKSLLVLRRNSAQQSLPHLSVTTHDVNRLCVLGATESLKAELVNDVKDAWSRGHRCEAFESASGWTVEFSFDRKPWQWDPEAPLTNLEGFGLVATLIDVLQQRGWHVETSLDICSSSKFSPSTIILSLELPDARPLQVTQGSTMQQN</sequence>
<reference evidence="2 3" key="1">
    <citation type="submission" date="2017-06" db="EMBL/GenBank/DDBJ databases">
        <title>A platform for efficient transgenesis in Macrostomum lignano, a flatworm model organism for stem cell research.</title>
        <authorList>
            <person name="Berezikov E."/>
        </authorList>
    </citation>
    <scope>NUCLEOTIDE SEQUENCE [LARGE SCALE GENOMIC DNA]</scope>
    <source>
        <strain evidence="2">DV1</strain>
        <tissue evidence="2">Whole organism</tissue>
    </source>
</reference>
<dbReference type="STRING" id="282301.A0A267E9A1"/>
<dbReference type="EMBL" id="NIVC01002405">
    <property type="protein sequence ID" value="PAA58153.1"/>
    <property type="molecule type" value="Genomic_DNA"/>
</dbReference>
<dbReference type="PANTHER" id="PTHR38696:SF1">
    <property type="entry name" value="MEDIATOR OF RNA POLYMERASE II TRANSCRIPTION SUBUNIT 13"/>
    <property type="match status" value="1"/>
</dbReference>
<feature type="region of interest" description="Disordered" evidence="1">
    <location>
        <begin position="1"/>
        <end position="40"/>
    </location>
</feature>
<comment type="caution">
    <text evidence="2">The sequence shown here is derived from an EMBL/GenBank/DDBJ whole genome shotgun (WGS) entry which is preliminary data.</text>
</comment>
<dbReference type="AlphaFoldDB" id="A0A267E9A1"/>
<dbReference type="Proteomes" id="UP000215902">
    <property type="component" value="Unassembled WGS sequence"/>
</dbReference>
<accession>A0A267E9A1</accession>
<organism evidence="2 3">
    <name type="scientific">Macrostomum lignano</name>
    <dbReference type="NCBI Taxonomy" id="282301"/>
    <lineage>
        <taxon>Eukaryota</taxon>
        <taxon>Metazoa</taxon>
        <taxon>Spiralia</taxon>
        <taxon>Lophotrochozoa</taxon>
        <taxon>Platyhelminthes</taxon>
        <taxon>Rhabditophora</taxon>
        <taxon>Macrostomorpha</taxon>
        <taxon>Macrostomida</taxon>
        <taxon>Macrostomidae</taxon>
        <taxon>Macrostomum</taxon>
    </lineage>
</organism>
<evidence type="ECO:0000256" key="1">
    <source>
        <dbReference type="SAM" id="MobiDB-lite"/>
    </source>
</evidence>
<evidence type="ECO:0000313" key="2">
    <source>
        <dbReference type="EMBL" id="PAA58153.1"/>
    </source>
</evidence>
<name>A0A267E9A1_9PLAT</name>
<dbReference type="PANTHER" id="PTHR38696">
    <property type="entry name" value="MEDIATOR OF RNA POLYMERASE II TRANSCRIPTION SUBUNIT 13"/>
    <property type="match status" value="1"/>
</dbReference>
<keyword evidence="3" id="KW-1185">Reference proteome</keyword>
<evidence type="ECO:0000313" key="3">
    <source>
        <dbReference type="Proteomes" id="UP000215902"/>
    </source>
</evidence>
<gene>
    <name evidence="2" type="ORF">BOX15_Mlig005544g1</name>
</gene>